<accession>A0A2V0QBR7</accession>
<evidence type="ECO:0000313" key="1">
    <source>
        <dbReference type="EMBL" id="GBH10067.1"/>
    </source>
</evidence>
<dbReference type="GO" id="GO:0016301">
    <property type="term" value="F:kinase activity"/>
    <property type="evidence" value="ECO:0007669"/>
    <property type="project" value="UniProtKB-KW"/>
</dbReference>
<reference evidence="1 2" key="1">
    <citation type="submission" date="2018-04" db="EMBL/GenBank/DDBJ databases">
        <title>Draft genome sequence of Pseudomonas syringae pv. actinidiae biovar 1 strains isolated from kiwifruit in Kagawa prefecture.</title>
        <authorList>
            <person name="Tabuchi M."/>
            <person name="Saito M."/>
            <person name="Fujiwara S."/>
            <person name="Sasa N."/>
            <person name="Akimitsu K."/>
            <person name="Gomi K."/>
            <person name="Konishi-Sugita S."/>
            <person name="Hamano K."/>
            <person name="Kataoka I."/>
        </authorList>
    </citation>
    <scope>NUCLEOTIDE SEQUENCE [LARGE SCALE GENOMIC DNA]</scope>
    <source>
        <strain evidence="1 2">MAFF212206</strain>
    </source>
</reference>
<evidence type="ECO:0000313" key="2">
    <source>
        <dbReference type="Proteomes" id="UP000247480"/>
    </source>
</evidence>
<sequence length="154" mass="16582">MGEADHCQAVTLHCQLFELGNDGGRAAISHVFELAGQIGPDTTLRSLVNGLSEVGIERLGGVQQQDAETVSGTLLDNALRNQPRGEITHCLRGLQHLLGGRGVYRSASVEHAIDSRDTQACLRGYSRDGGALIVIHDMPLKRLDRKLSSTADTR</sequence>
<keyword evidence="1" id="KW-0418">Kinase</keyword>
<keyword evidence="1" id="KW-0808">Transferase</keyword>
<protein>
    <submittedName>
        <fullName evidence="1">Signal transduction histidine kinase</fullName>
    </submittedName>
</protein>
<organism evidence="1 2">
    <name type="scientific">Pseudomonas syringae pv. actinidiae</name>
    <dbReference type="NCBI Taxonomy" id="103796"/>
    <lineage>
        <taxon>Bacteria</taxon>
        <taxon>Pseudomonadati</taxon>
        <taxon>Pseudomonadota</taxon>
        <taxon>Gammaproteobacteria</taxon>
        <taxon>Pseudomonadales</taxon>
        <taxon>Pseudomonadaceae</taxon>
        <taxon>Pseudomonas</taxon>
        <taxon>Pseudomonas syringae</taxon>
    </lineage>
</organism>
<gene>
    <name evidence="1" type="ORF">KPSA1_03476</name>
</gene>
<dbReference type="EMBL" id="BGJZ01000146">
    <property type="protein sequence ID" value="GBH10067.1"/>
    <property type="molecule type" value="Genomic_DNA"/>
</dbReference>
<dbReference type="Proteomes" id="UP000247480">
    <property type="component" value="Unassembled WGS sequence"/>
</dbReference>
<proteinExistence type="predicted"/>
<name>A0A2V0QBR7_PSESF</name>
<comment type="caution">
    <text evidence="1">The sequence shown here is derived from an EMBL/GenBank/DDBJ whole genome shotgun (WGS) entry which is preliminary data.</text>
</comment>
<dbReference type="AlphaFoldDB" id="A0A2V0QBR7"/>